<dbReference type="EMBL" id="CP011232">
    <property type="protein sequence ID" value="AKI97920.1"/>
    <property type="molecule type" value="Genomic_DNA"/>
</dbReference>
<dbReference type="AlphaFoldDB" id="A0A0G2Z8I3"/>
<gene>
    <name evidence="2" type="ORF">IX53_08920</name>
</gene>
<keyword evidence="1" id="KW-0472">Membrane</keyword>
<evidence type="ECO:0000256" key="1">
    <source>
        <dbReference type="SAM" id="Phobius"/>
    </source>
</evidence>
<feature type="transmembrane region" description="Helical" evidence="1">
    <location>
        <begin position="6"/>
        <end position="28"/>
    </location>
</feature>
<dbReference type="PATRIC" id="fig|1330330.3.peg.1814"/>
<dbReference type="Proteomes" id="UP000035159">
    <property type="component" value="Chromosome"/>
</dbReference>
<reference evidence="2 3" key="1">
    <citation type="submission" date="2015-04" db="EMBL/GenBank/DDBJ databases">
        <title>Complete Genome Sequence of Kosmotoga pacifica SLHLJ1.</title>
        <authorList>
            <person name="Jiang L.J."/>
            <person name="Shao Z.Z."/>
            <person name="Jebbar M."/>
        </authorList>
    </citation>
    <scope>NUCLEOTIDE SEQUENCE [LARGE SCALE GENOMIC DNA]</scope>
    <source>
        <strain evidence="2 3">SLHLJ1</strain>
    </source>
</reference>
<dbReference type="KEGG" id="kpf:IX53_08920"/>
<evidence type="ECO:0000313" key="2">
    <source>
        <dbReference type="EMBL" id="AKI97920.1"/>
    </source>
</evidence>
<keyword evidence="1" id="KW-0812">Transmembrane</keyword>
<proteinExistence type="predicted"/>
<evidence type="ECO:0000313" key="3">
    <source>
        <dbReference type="Proteomes" id="UP000035159"/>
    </source>
</evidence>
<accession>A0A0G2Z8I3</accession>
<dbReference type="OrthoDB" id="47501at2"/>
<keyword evidence="3" id="KW-1185">Reference proteome</keyword>
<protein>
    <submittedName>
        <fullName evidence="2">Uncharacterized protein</fullName>
    </submittedName>
</protein>
<dbReference type="STRING" id="1330330.IX53_08920"/>
<name>A0A0G2Z8I3_9BACT</name>
<organism evidence="2 3">
    <name type="scientific">Kosmotoga pacifica</name>
    <dbReference type="NCBI Taxonomy" id="1330330"/>
    <lineage>
        <taxon>Bacteria</taxon>
        <taxon>Thermotogati</taxon>
        <taxon>Thermotogota</taxon>
        <taxon>Thermotogae</taxon>
        <taxon>Kosmotogales</taxon>
        <taxon>Kosmotogaceae</taxon>
        <taxon>Kosmotoga</taxon>
    </lineage>
</organism>
<sequence>MTLSELLVYLLVVSLSAGLFIIGAKNFIESFKIRTAKLKIDTFLERMRQQAISHSRRIKLYYNEGRILASTGDFIEGLSLKSTEPFIFGFTERGLFFVEMGSTIVTFSDDSTMVISPVTGKLTY</sequence>
<keyword evidence="1" id="KW-1133">Transmembrane helix</keyword>
<dbReference type="RefSeq" id="WP_047755055.1">
    <property type="nucleotide sequence ID" value="NZ_CAJUHA010000005.1"/>
</dbReference>